<gene>
    <name evidence="6" type="ORF">AArcSl_0056</name>
</gene>
<dbReference type="InterPro" id="IPR029063">
    <property type="entry name" value="SAM-dependent_MTases_sf"/>
</dbReference>
<proteinExistence type="predicted"/>
<evidence type="ECO:0000313" key="6">
    <source>
        <dbReference type="EMBL" id="AUX07714.1"/>
    </source>
</evidence>
<dbReference type="PANTHER" id="PTHR43464">
    <property type="entry name" value="METHYLTRANSFERASE"/>
    <property type="match status" value="1"/>
</dbReference>
<feature type="domain" description="Methyltransferase" evidence="5">
    <location>
        <begin position="40"/>
        <end position="130"/>
    </location>
</feature>
<accession>A0A343TF42</accession>
<dbReference type="GO" id="GO:0032259">
    <property type="term" value="P:methylation"/>
    <property type="evidence" value="ECO:0007669"/>
    <property type="project" value="UniProtKB-KW"/>
</dbReference>
<reference evidence="7" key="1">
    <citation type="submission" date="2017-11" db="EMBL/GenBank/DDBJ databases">
        <title>Phenotypic and genomic properties of facultatively anaerobic sulfur-reducing natronoarchaea from hypersaline soda lakes.</title>
        <authorList>
            <person name="Sorokin D.Y."/>
            <person name="Kublanov I.V."/>
            <person name="Roman P."/>
            <person name="Sinninghe Damste J.S."/>
            <person name="Golyshin P.N."/>
            <person name="Rojo D."/>
            <person name="Ciordia S."/>
            <person name="Mena M.D.C."/>
            <person name="Ferrer M."/>
            <person name="Messina E."/>
            <person name="Smedile F."/>
            <person name="La Spada G."/>
            <person name="La Cono V."/>
            <person name="Yakimov M.M."/>
        </authorList>
    </citation>
    <scope>NUCLEOTIDE SEQUENCE [LARGE SCALE GENOMIC DNA]</scope>
    <source>
        <strain evidence="7">AArc-Sl</strain>
    </source>
</reference>
<keyword evidence="1 6" id="KW-0489">Methyltransferase</keyword>
<dbReference type="SUPFAM" id="SSF53335">
    <property type="entry name" value="S-adenosyl-L-methionine-dependent methyltransferases"/>
    <property type="match status" value="1"/>
</dbReference>
<protein>
    <submittedName>
        <fullName evidence="6">SAM-dependent methyltransferase</fullName>
    </submittedName>
</protein>
<dbReference type="Pfam" id="PF13649">
    <property type="entry name" value="Methyltransf_25"/>
    <property type="match status" value="1"/>
</dbReference>
<keyword evidence="7" id="KW-1185">Reference proteome</keyword>
<keyword evidence="3" id="KW-0949">S-adenosyl-L-methionine</keyword>
<evidence type="ECO:0000259" key="5">
    <source>
        <dbReference type="Pfam" id="PF13649"/>
    </source>
</evidence>
<dbReference type="GO" id="GO:0008168">
    <property type="term" value="F:methyltransferase activity"/>
    <property type="evidence" value="ECO:0007669"/>
    <property type="project" value="UniProtKB-KW"/>
</dbReference>
<dbReference type="Proteomes" id="UP000263012">
    <property type="component" value="Chromosome"/>
</dbReference>
<dbReference type="Gene3D" id="3.40.50.150">
    <property type="entry name" value="Vaccinia Virus protein VP39"/>
    <property type="match status" value="1"/>
</dbReference>
<evidence type="ECO:0000256" key="4">
    <source>
        <dbReference type="SAM" id="MobiDB-lite"/>
    </source>
</evidence>
<evidence type="ECO:0000256" key="1">
    <source>
        <dbReference type="ARBA" id="ARBA00022603"/>
    </source>
</evidence>
<dbReference type="GeneID" id="37876392"/>
<keyword evidence="2 6" id="KW-0808">Transferase</keyword>
<evidence type="ECO:0000256" key="2">
    <source>
        <dbReference type="ARBA" id="ARBA00022679"/>
    </source>
</evidence>
<dbReference type="InterPro" id="IPR041698">
    <property type="entry name" value="Methyltransf_25"/>
</dbReference>
<dbReference type="KEGG" id="hdf:AArcSl_0056"/>
<dbReference type="AlphaFoldDB" id="A0A343TF42"/>
<dbReference type="OrthoDB" id="147504at2157"/>
<sequence>MTDDRDKWNERYRDDDFDLPDEPVPELARRIDTLPDGRALDVATGSGRNALFLAEHGYDVAAVDVSDEALAQARARAEERGLDVDWIRADVTDPEGDFQLESRAYDLVVMSFFYAPELLPELTEALAPGGVLVYEHHLRSSDPIEVGPSDDWVRYRSNELLRACLDLTVLHYAEATRHGKEDDRPSAIATVVARKSCGGAQSYPAERDMRDVPRE</sequence>
<organism evidence="6 7">
    <name type="scientific">Halalkaliarchaeum desulfuricum</name>
    <dbReference type="NCBI Taxonomy" id="2055893"/>
    <lineage>
        <taxon>Archaea</taxon>
        <taxon>Methanobacteriati</taxon>
        <taxon>Methanobacteriota</taxon>
        <taxon>Stenosarchaea group</taxon>
        <taxon>Halobacteria</taxon>
        <taxon>Halobacteriales</taxon>
        <taxon>Haloferacaceae</taxon>
        <taxon>Halalkaliarchaeum</taxon>
    </lineage>
</organism>
<dbReference type="EMBL" id="CP025066">
    <property type="protein sequence ID" value="AUX07714.1"/>
    <property type="molecule type" value="Genomic_DNA"/>
</dbReference>
<dbReference type="CDD" id="cd02440">
    <property type="entry name" value="AdoMet_MTases"/>
    <property type="match status" value="1"/>
</dbReference>
<feature type="compositionally biased region" description="Basic and acidic residues" evidence="4">
    <location>
        <begin position="1"/>
        <end position="14"/>
    </location>
</feature>
<evidence type="ECO:0000256" key="3">
    <source>
        <dbReference type="ARBA" id="ARBA00022691"/>
    </source>
</evidence>
<dbReference type="RefSeq" id="WP_119813603.1">
    <property type="nucleotide sequence ID" value="NZ_CP025066.1"/>
</dbReference>
<dbReference type="PANTHER" id="PTHR43464:SF19">
    <property type="entry name" value="UBIQUINONE BIOSYNTHESIS O-METHYLTRANSFERASE, MITOCHONDRIAL"/>
    <property type="match status" value="1"/>
</dbReference>
<name>A0A343TF42_9EURY</name>
<evidence type="ECO:0000313" key="7">
    <source>
        <dbReference type="Proteomes" id="UP000263012"/>
    </source>
</evidence>
<feature type="region of interest" description="Disordered" evidence="4">
    <location>
        <begin position="1"/>
        <end position="23"/>
    </location>
</feature>